<evidence type="ECO:0000256" key="1">
    <source>
        <dbReference type="SAM" id="MobiDB-lite"/>
    </source>
</evidence>
<name>A0A0L8GVV6_OCTBM</name>
<gene>
    <name evidence="2" type="ORF">OCBIM_22027516mg</name>
</gene>
<accession>A0A0L8GVV6</accession>
<protein>
    <submittedName>
        <fullName evidence="2">Uncharacterized protein</fullName>
    </submittedName>
</protein>
<sequence length="127" mass="15831">MLCFQKSRERQRYTEDFKGICVKRKTDQVDNIRGEKIWEARKGKKILKVKSKKAYLEREREREIERETEKLRDGEREGGKVRERSEVQKISYERERERERKRERQRDREREKEKKENTLEVLELNKM</sequence>
<dbReference type="EMBL" id="KQ420295">
    <property type="protein sequence ID" value="KOF80735.1"/>
    <property type="molecule type" value="Genomic_DNA"/>
</dbReference>
<dbReference type="AlphaFoldDB" id="A0A0L8GVV6"/>
<organism evidence="2">
    <name type="scientific">Octopus bimaculoides</name>
    <name type="common">California two-spotted octopus</name>
    <dbReference type="NCBI Taxonomy" id="37653"/>
    <lineage>
        <taxon>Eukaryota</taxon>
        <taxon>Metazoa</taxon>
        <taxon>Spiralia</taxon>
        <taxon>Lophotrochozoa</taxon>
        <taxon>Mollusca</taxon>
        <taxon>Cephalopoda</taxon>
        <taxon>Coleoidea</taxon>
        <taxon>Octopodiformes</taxon>
        <taxon>Octopoda</taxon>
        <taxon>Incirrata</taxon>
        <taxon>Octopodidae</taxon>
        <taxon>Octopus</taxon>
    </lineage>
</organism>
<reference evidence="2" key="1">
    <citation type="submission" date="2015-07" db="EMBL/GenBank/DDBJ databases">
        <title>MeaNS - Measles Nucleotide Surveillance Program.</title>
        <authorList>
            <person name="Tran T."/>
            <person name="Druce J."/>
        </authorList>
    </citation>
    <scope>NUCLEOTIDE SEQUENCE</scope>
    <source>
        <strain evidence="2">UCB-OBI-ISO-001</strain>
        <tissue evidence="2">Gonad</tissue>
    </source>
</reference>
<proteinExistence type="predicted"/>
<feature type="region of interest" description="Disordered" evidence="1">
    <location>
        <begin position="56"/>
        <end position="127"/>
    </location>
</feature>
<evidence type="ECO:0000313" key="2">
    <source>
        <dbReference type="EMBL" id="KOF80735.1"/>
    </source>
</evidence>